<dbReference type="SUPFAM" id="SSF161098">
    <property type="entry name" value="MetI-like"/>
    <property type="match status" value="1"/>
</dbReference>
<accession>A0ABP7FV05</accession>
<feature type="transmembrane region" description="Helical" evidence="7">
    <location>
        <begin position="175"/>
        <end position="200"/>
    </location>
</feature>
<sequence>MATLPDTTAPPPRPRPRPRRGPSGYWWYVLPMAVGFAGIVLAPFVANVVTSLFSWLGGAAPMHFVGLGNYRDLFTDATFWRSFENSVYMVVAVVVVPTVIGLVIAAVLFDYLGRRFGDRVVSVLRATFYLPQILPIAVAGVLWSWILAQRDGAVNAVLRALGAHDTPDWLGDPHIAVYSVMLVLVWLQIGYPVLIFMAALQRIDPELHEAAEVDGAGWWRRFFAVTLPQIRPEVFVVVLTATVGALKVFAPVLILTQGGPQNSTYVPSYYSYLNFFEYSRVGYGAAIATVMSVLILVVATLLLAWQRRAARRDEA</sequence>
<organism evidence="9 10">
    <name type="scientific">Streptomyces tremellae</name>
    <dbReference type="NCBI Taxonomy" id="1124239"/>
    <lineage>
        <taxon>Bacteria</taxon>
        <taxon>Bacillati</taxon>
        <taxon>Actinomycetota</taxon>
        <taxon>Actinomycetes</taxon>
        <taxon>Kitasatosporales</taxon>
        <taxon>Streptomycetaceae</taxon>
        <taxon>Streptomyces</taxon>
    </lineage>
</organism>
<evidence type="ECO:0000256" key="1">
    <source>
        <dbReference type="ARBA" id="ARBA00004651"/>
    </source>
</evidence>
<name>A0ABP7FV05_9ACTN</name>
<evidence type="ECO:0000256" key="2">
    <source>
        <dbReference type="ARBA" id="ARBA00022448"/>
    </source>
</evidence>
<dbReference type="InterPro" id="IPR000515">
    <property type="entry name" value="MetI-like"/>
</dbReference>
<gene>
    <name evidence="9" type="ORF">GCM10023082_51510</name>
</gene>
<dbReference type="PROSITE" id="PS50928">
    <property type="entry name" value="ABC_TM1"/>
    <property type="match status" value="1"/>
</dbReference>
<dbReference type="EMBL" id="BAABEP010000048">
    <property type="protein sequence ID" value="GAA3749090.1"/>
    <property type="molecule type" value="Genomic_DNA"/>
</dbReference>
<dbReference type="Gene3D" id="1.10.3720.10">
    <property type="entry name" value="MetI-like"/>
    <property type="match status" value="1"/>
</dbReference>
<evidence type="ECO:0000259" key="8">
    <source>
        <dbReference type="PROSITE" id="PS50928"/>
    </source>
</evidence>
<evidence type="ECO:0000256" key="3">
    <source>
        <dbReference type="ARBA" id="ARBA00022475"/>
    </source>
</evidence>
<evidence type="ECO:0000313" key="10">
    <source>
        <dbReference type="Proteomes" id="UP001499884"/>
    </source>
</evidence>
<feature type="transmembrane region" description="Helical" evidence="7">
    <location>
        <begin position="281"/>
        <end position="305"/>
    </location>
</feature>
<feature type="transmembrane region" description="Helical" evidence="7">
    <location>
        <begin position="87"/>
        <end position="111"/>
    </location>
</feature>
<dbReference type="CDD" id="cd06261">
    <property type="entry name" value="TM_PBP2"/>
    <property type="match status" value="1"/>
</dbReference>
<evidence type="ECO:0000256" key="5">
    <source>
        <dbReference type="ARBA" id="ARBA00022989"/>
    </source>
</evidence>
<comment type="subcellular location">
    <subcellularLocation>
        <location evidence="1 7">Cell membrane</location>
        <topology evidence="1 7">Multi-pass membrane protein</topology>
    </subcellularLocation>
</comment>
<dbReference type="Pfam" id="PF00528">
    <property type="entry name" value="BPD_transp_1"/>
    <property type="match status" value="1"/>
</dbReference>
<keyword evidence="10" id="KW-1185">Reference proteome</keyword>
<feature type="transmembrane region" description="Helical" evidence="7">
    <location>
        <begin position="123"/>
        <end position="146"/>
    </location>
</feature>
<evidence type="ECO:0000256" key="4">
    <source>
        <dbReference type="ARBA" id="ARBA00022692"/>
    </source>
</evidence>
<feature type="domain" description="ABC transmembrane type-1" evidence="8">
    <location>
        <begin position="83"/>
        <end position="302"/>
    </location>
</feature>
<evidence type="ECO:0000256" key="6">
    <source>
        <dbReference type="ARBA" id="ARBA00023136"/>
    </source>
</evidence>
<dbReference type="PANTHER" id="PTHR30193">
    <property type="entry name" value="ABC TRANSPORTER PERMEASE PROTEIN"/>
    <property type="match status" value="1"/>
</dbReference>
<keyword evidence="2 7" id="KW-0813">Transport</keyword>
<keyword evidence="3" id="KW-1003">Cell membrane</keyword>
<proteinExistence type="inferred from homology"/>
<protein>
    <submittedName>
        <fullName evidence="9">Sugar ABC transporter permease</fullName>
    </submittedName>
</protein>
<evidence type="ECO:0000256" key="7">
    <source>
        <dbReference type="RuleBase" id="RU363032"/>
    </source>
</evidence>
<comment type="similarity">
    <text evidence="7">Belongs to the binding-protein-dependent transport system permease family.</text>
</comment>
<dbReference type="InterPro" id="IPR035906">
    <property type="entry name" value="MetI-like_sf"/>
</dbReference>
<comment type="caution">
    <text evidence="9">The sequence shown here is derived from an EMBL/GenBank/DDBJ whole genome shotgun (WGS) entry which is preliminary data.</text>
</comment>
<keyword evidence="4 7" id="KW-0812">Transmembrane</keyword>
<feature type="transmembrane region" description="Helical" evidence="7">
    <location>
        <begin position="234"/>
        <end position="255"/>
    </location>
</feature>
<keyword evidence="5 7" id="KW-1133">Transmembrane helix</keyword>
<reference evidence="10" key="1">
    <citation type="journal article" date="2019" name="Int. J. Syst. Evol. Microbiol.">
        <title>The Global Catalogue of Microorganisms (GCM) 10K type strain sequencing project: providing services to taxonomists for standard genome sequencing and annotation.</title>
        <authorList>
            <consortium name="The Broad Institute Genomics Platform"/>
            <consortium name="The Broad Institute Genome Sequencing Center for Infectious Disease"/>
            <person name="Wu L."/>
            <person name="Ma J."/>
        </authorList>
    </citation>
    <scope>NUCLEOTIDE SEQUENCE [LARGE SCALE GENOMIC DNA]</scope>
    <source>
        <strain evidence="10">JCM 30846</strain>
    </source>
</reference>
<evidence type="ECO:0000313" key="9">
    <source>
        <dbReference type="EMBL" id="GAA3749090.1"/>
    </source>
</evidence>
<keyword evidence="6 7" id="KW-0472">Membrane</keyword>
<dbReference type="Proteomes" id="UP001499884">
    <property type="component" value="Unassembled WGS sequence"/>
</dbReference>
<dbReference type="PANTHER" id="PTHR30193:SF37">
    <property type="entry name" value="INNER MEMBRANE ABC TRANSPORTER PERMEASE PROTEIN YCJO"/>
    <property type="match status" value="1"/>
</dbReference>
<dbReference type="RefSeq" id="WP_345652154.1">
    <property type="nucleotide sequence ID" value="NZ_BAABEP010000048.1"/>
</dbReference>
<dbReference type="InterPro" id="IPR051393">
    <property type="entry name" value="ABC_transporter_permease"/>
</dbReference>
<feature type="transmembrane region" description="Helical" evidence="7">
    <location>
        <begin position="25"/>
        <end position="46"/>
    </location>
</feature>